<evidence type="ECO:0000313" key="3">
    <source>
        <dbReference type="Proteomes" id="UP001482620"/>
    </source>
</evidence>
<evidence type="ECO:0000256" key="1">
    <source>
        <dbReference type="SAM" id="Phobius"/>
    </source>
</evidence>
<accession>A0ABV0VEW6</accession>
<dbReference type="EMBL" id="JAHRIQ010105985">
    <property type="protein sequence ID" value="MEQ2255825.1"/>
    <property type="molecule type" value="Genomic_DNA"/>
</dbReference>
<name>A0ABV0VEW6_9TELE</name>
<keyword evidence="1" id="KW-0812">Transmembrane</keyword>
<keyword evidence="1" id="KW-1133">Transmembrane helix</keyword>
<comment type="caution">
    <text evidence="2">The sequence shown here is derived from an EMBL/GenBank/DDBJ whole genome shotgun (WGS) entry which is preliminary data.</text>
</comment>
<keyword evidence="3" id="KW-1185">Reference proteome</keyword>
<gene>
    <name evidence="2" type="ORF">ILYODFUR_017941</name>
</gene>
<sequence>MLVYLEVWNIYIMAPFKAVLFKVLIQLYILLRSIQRQSFALTVQVTSDPIRQERCDNKTLEMQQIESILQLLSLMYLGSGSELSKVWFVFRLQDMDGHHD</sequence>
<reference evidence="2 3" key="1">
    <citation type="submission" date="2021-06" db="EMBL/GenBank/DDBJ databases">
        <authorList>
            <person name="Palmer J.M."/>
        </authorList>
    </citation>
    <scope>NUCLEOTIDE SEQUENCE [LARGE SCALE GENOMIC DNA]</scope>
    <source>
        <strain evidence="3">if_2019</strain>
        <tissue evidence="2">Muscle</tissue>
    </source>
</reference>
<keyword evidence="1" id="KW-0472">Membrane</keyword>
<organism evidence="2 3">
    <name type="scientific">Ilyodon furcidens</name>
    <name type="common">goldbreast splitfin</name>
    <dbReference type="NCBI Taxonomy" id="33524"/>
    <lineage>
        <taxon>Eukaryota</taxon>
        <taxon>Metazoa</taxon>
        <taxon>Chordata</taxon>
        <taxon>Craniata</taxon>
        <taxon>Vertebrata</taxon>
        <taxon>Euteleostomi</taxon>
        <taxon>Actinopterygii</taxon>
        <taxon>Neopterygii</taxon>
        <taxon>Teleostei</taxon>
        <taxon>Neoteleostei</taxon>
        <taxon>Acanthomorphata</taxon>
        <taxon>Ovalentaria</taxon>
        <taxon>Atherinomorphae</taxon>
        <taxon>Cyprinodontiformes</taxon>
        <taxon>Goodeidae</taxon>
        <taxon>Ilyodon</taxon>
    </lineage>
</organism>
<feature type="transmembrane region" description="Helical" evidence="1">
    <location>
        <begin position="12"/>
        <end position="31"/>
    </location>
</feature>
<protein>
    <submittedName>
        <fullName evidence="2">Uncharacterized protein</fullName>
    </submittedName>
</protein>
<dbReference type="Proteomes" id="UP001482620">
    <property type="component" value="Unassembled WGS sequence"/>
</dbReference>
<evidence type="ECO:0000313" key="2">
    <source>
        <dbReference type="EMBL" id="MEQ2255825.1"/>
    </source>
</evidence>
<proteinExistence type="predicted"/>